<organism evidence="2 3">
    <name type="scientific">Sediminicurvatus halobius</name>
    <dbReference type="NCBI Taxonomy" id="2182432"/>
    <lineage>
        <taxon>Bacteria</taxon>
        <taxon>Pseudomonadati</taxon>
        <taxon>Pseudomonadota</taxon>
        <taxon>Gammaproteobacteria</taxon>
        <taxon>Chromatiales</taxon>
        <taxon>Ectothiorhodospiraceae</taxon>
        <taxon>Sediminicurvatus</taxon>
    </lineage>
</organism>
<keyword evidence="3" id="KW-1185">Reference proteome</keyword>
<dbReference type="Proteomes" id="UP000245474">
    <property type="component" value="Unassembled WGS sequence"/>
</dbReference>
<dbReference type="InterPro" id="IPR036928">
    <property type="entry name" value="AS_sf"/>
</dbReference>
<evidence type="ECO:0000313" key="2">
    <source>
        <dbReference type="EMBL" id="PWG61819.1"/>
    </source>
</evidence>
<evidence type="ECO:0000313" key="3">
    <source>
        <dbReference type="Proteomes" id="UP000245474"/>
    </source>
</evidence>
<dbReference type="InterPro" id="IPR000120">
    <property type="entry name" value="Amidase"/>
</dbReference>
<feature type="domain" description="Amidase" evidence="1">
    <location>
        <begin position="84"/>
        <end position="482"/>
    </location>
</feature>
<sequence length="510" mass="54184">MTVAYGSHCCMLPAVGRRPSQVDRARRGPMRHAEKASIPSRYTVTRAGVIEMLAGRLQRGDVTPGDLLTRTLAMTREPALEAVFLELCEERADREARASAGRHRRGRPLGLLDGIPVAWKDLFDMAGLRTTAGSRLRLDSEPAREDAEAVQRLAAAGTVSVGKTNLSELAFSGLGLNPHFGTPANPWSTEQTRIPGGSSSGAAVAVATGAVPFAIGTDTSGSVRVPAAFTGLVGFKPTAGRYPQGGVYPLSRTLDRVGPLAPSVRDAFLLDQALRGRRPSSPATPALRGVRVVVPEDPVVDDADAEVRAVFTRAVEALREGGARISRMEMPSLQQARAAMRQYGSITAAEAYAFHRHALERTGRAVMDPLVVMRLYEGRNMSAADLATLHCVAGEAQRSLRHELAGALLLIPTVPCLAPLATPIAEDLDRAHRANRRVLANTVLGSFLDLPGVAIPCGLNAEHRLPVSCLLCGASGEDARVLATALAIEDALDDAGLWHSPAGRFLSEEL</sequence>
<dbReference type="AlphaFoldDB" id="A0A2U2MYL9"/>
<dbReference type="PANTHER" id="PTHR11895:SF176">
    <property type="entry name" value="AMIDASE AMID-RELATED"/>
    <property type="match status" value="1"/>
</dbReference>
<dbReference type="InterPro" id="IPR023631">
    <property type="entry name" value="Amidase_dom"/>
</dbReference>
<reference evidence="2 3" key="1">
    <citation type="submission" date="2018-05" db="EMBL/GenBank/DDBJ databases">
        <title>Spiribacter halobius sp. nov., a moderately halophilic bacterium isolated from marine solar saltern.</title>
        <authorList>
            <person name="Zheng W.-S."/>
            <person name="Lu D.-C."/>
            <person name="Du Z.-J."/>
        </authorList>
    </citation>
    <scope>NUCLEOTIDE SEQUENCE [LARGE SCALE GENOMIC DNA]</scope>
    <source>
        <strain evidence="2 3">E85</strain>
    </source>
</reference>
<name>A0A2U2MYL9_9GAMM</name>
<protein>
    <submittedName>
        <fullName evidence="2">Amidase</fullName>
    </submittedName>
</protein>
<comment type="caution">
    <text evidence="2">The sequence shown here is derived from an EMBL/GenBank/DDBJ whole genome shotgun (WGS) entry which is preliminary data.</text>
</comment>
<dbReference type="PANTHER" id="PTHR11895">
    <property type="entry name" value="TRANSAMIDASE"/>
    <property type="match status" value="1"/>
</dbReference>
<dbReference type="EMBL" id="QFFI01000026">
    <property type="protein sequence ID" value="PWG61819.1"/>
    <property type="molecule type" value="Genomic_DNA"/>
</dbReference>
<dbReference type="Pfam" id="PF01425">
    <property type="entry name" value="Amidase"/>
    <property type="match status" value="1"/>
</dbReference>
<proteinExistence type="predicted"/>
<dbReference type="SUPFAM" id="SSF75304">
    <property type="entry name" value="Amidase signature (AS) enzymes"/>
    <property type="match status" value="1"/>
</dbReference>
<dbReference type="Gene3D" id="3.90.1300.10">
    <property type="entry name" value="Amidase signature (AS) domain"/>
    <property type="match status" value="1"/>
</dbReference>
<accession>A0A2U2MYL9</accession>
<dbReference type="GO" id="GO:0003824">
    <property type="term" value="F:catalytic activity"/>
    <property type="evidence" value="ECO:0007669"/>
    <property type="project" value="InterPro"/>
</dbReference>
<evidence type="ECO:0000259" key="1">
    <source>
        <dbReference type="Pfam" id="PF01425"/>
    </source>
</evidence>
<gene>
    <name evidence="2" type="ORF">DEM34_14510</name>
</gene>